<dbReference type="PANTHER" id="PTHR43546:SF3">
    <property type="entry name" value="UPF0173 METAL-DEPENDENT HYDROLASE MJ1163"/>
    <property type="match status" value="1"/>
</dbReference>
<dbReference type="InterPro" id="IPR036866">
    <property type="entry name" value="RibonucZ/Hydroxyglut_hydro"/>
</dbReference>
<proteinExistence type="predicted"/>
<comment type="caution">
    <text evidence="1">The sequence shown here is derived from an EMBL/GenBank/DDBJ whole genome shotgun (WGS) entry which is preliminary data.</text>
</comment>
<evidence type="ECO:0008006" key="2">
    <source>
        <dbReference type="Google" id="ProtNLM"/>
    </source>
</evidence>
<dbReference type="InterPro" id="IPR050114">
    <property type="entry name" value="UPF0173_UPF0282_UlaG_hydrolase"/>
</dbReference>
<accession>A0A644TIK8</accession>
<name>A0A644TIK8_9ZZZZ</name>
<dbReference type="PANTHER" id="PTHR43546">
    <property type="entry name" value="UPF0173 METAL-DEPENDENT HYDROLASE MJ1163-RELATED"/>
    <property type="match status" value="1"/>
</dbReference>
<dbReference type="Pfam" id="PF13483">
    <property type="entry name" value="Lactamase_B_3"/>
    <property type="match status" value="1"/>
</dbReference>
<gene>
    <name evidence="1" type="ORF">SDC9_12418</name>
</gene>
<evidence type="ECO:0000313" key="1">
    <source>
        <dbReference type="EMBL" id="MPL66730.1"/>
    </source>
</evidence>
<dbReference type="Gene3D" id="3.60.15.10">
    <property type="entry name" value="Ribonuclease Z/Hydroxyacylglutathione hydrolase-like"/>
    <property type="match status" value="1"/>
</dbReference>
<dbReference type="EMBL" id="VSSQ01000033">
    <property type="protein sequence ID" value="MPL66730.1"/>
    <property type="molecule type" value="Genomic_DNA"/>
</dbReference>
<sequence length="231" mass="26541">MEAQKFEKDIIKSKKIGGEDIQITFIKHASLMIEYSNQFIYIDPIGEFCNFETMPKADFILVTHDHYDHFDTKAIQTIRKPSTKIVANKLVIDALNEGIALANNEDVSLSPNIHVLAFAAYNTTEGRDKFHPKMINNGYVLTIDETVIYISGDTEHIDEMKNLKDKIDIAFLSVNQPYTMTIEQATQAAKDFKPTILYPYHYGQTEQITPIHKLIQTLKEEQVEVRIRNME</sequence>
<protein>
    <recommendedName>
        <fullName evidence="2">Metallo-beta-lactamase domain-containing protein</fullName>
    </recommendedName>
</protein>
<reference evidence="1" key="1">
    <citation type="submission" date="2019-08" db="EMBL/GenBank/DDBJ databases">
        <authorList>
            <person name="Kucharzyk K."/>
            <person name="Murdoch R.W."/>
            <person name="Higgins S."/>
            <person name="Loffler F."/>
        </authorList>
    </citation>
    <scope>NUCLEOTIDE SEQUENCE</scope>
</reference>
<dbReference type="SUPFAM" id="SSF56281">
    <property type="entry name" value="Metallo-hydrolase/oxidoreductase"/>
    <property type="match status" value="1"/>
</dbReference>
<dbReference type="AlphaFoldDB" id="A0A644TIK8"/>
<organism evidence="1">
    <name type="scientific">bioreactor metagenome</name>
    <dbReference type="NCBI Taxonomy" id="1076179"/>
    <lineage>
        <taxon>unclassified sequences</taxon>
        <taxon>metagenomes</taxon>
        <taxon>ecological metagenomes</taxon>
    </lineage>
</organism>